<comment type="cofactor">
    <cofactor evidence="1">
        <name>Ca(2+)</name>
        <dbReference type="ChEBI" id="CHEBI:29108"/>
    </cofactor>
</comment>
<dbReference type="Pfam" id="PF00884">
    <property type="entry name" value="Sulfatase"/>
    <property type="match status" value="1"/>
</dbReference>
<dbReference type="InterPro" id="IPR050738">
    <property type="entry name" value="Sulfatase"/>
</dbReference>
<evidence type="ECO:0000256" key="5">
    <source>
        <dbReference type="ARBA" id="ARBA00022801"/>
    </source>
</evidence>
<sequence length="539" mass="59576">MRMITKHSILLGLWVSIAAVQGKTPNVVFILADDLGITDIAAYASHFTGKPIDELYYETPHMDRLVGKGVAFSQFYANQLCAPTRAALMTGQYAARHGFTTATPLLPTYYNQGMPAPEGFNPHDVLGHKDNINKQQAWTNGRTNTALDPSLQTLPKVLGGHRSAFIGKWHLGGHGAKGFQPLDQGFDEAPAWFDAGGSAYFKWAKHWDKKRLPYPEMPQKESHMGSAGSAPHAAYLTDDLTDRAVRYIESAVADRKAGKDKRPFFLYFNHFAVHTPLQAPAETVAYFKNKPQKGTLGHNNATYAAMVKHLDDSVGRLIQALEAGGVMEDTLLVLTSDNGGVEYTNPAATDNFPFKGGKACLHEGGVRVPLVCWQPGRFGGGAWCDTPANCIDMLPTLAALTGNNIPGNVDGISIVPLLENPAAKMSPRTFYWHYPFNVIVNHPDNGLPLTPHSAIRVGDHKLLWDWHGKMVLYDIRNDPYEETDLAEGMPEKRDQLMKQLQAWLKDHVAPRYLPVRNPNYDAEKDDRKYPLVDLTGALK</sequence>
<dbReference type="GO" id="GO:0004065">
    <property type="term" value="F:arylsulfatase activity"/>
    <property type="evidence" value="ECO:0007669"/>
    <property type="project" value="TreeGrafter"/>
</dbReference>
<dbReference type="PANTHER" id="PTHR42693:SF42">
    <property type="entry name" value="ARYLSULFATASE G"/>
    <property type="match status" value="1"/>
</dbReference>
<keyword evidence="3" id="KW-0479">Metal-binding</keyword>
<keyword evidence="4" id="KW-0732">Signal</keyword>
<comment type="similarity">
    <text evidence="2">Belongs to the sulfatase family.</text>
</comment>
<dbReference type="SUPFAM" id="SSF53649">
    <property type="entry name" value="Alkaline phosphatase-like"/>
    <property type="match status" value="1"/>
</dbReference>
<dbReference type="Proteomes" id="UP000366872">
    <property type="component" value="Unassembled WGS sequence"/>
</dbReference>
<dbReference type="AlphaFoldDB" id="A0A6C2TZC6"/>
<evidence type="ECO:0000313" key="9">
    <source>
        <dbReference type="Proteomes" id="UP000366872"/>
    </source>
</evidence>
<dbReference type="EMBL" id="CAAHFG010000001">
    <property type="protein sequence ID" value="VGO12536.1"/>
    <property type="molecule type" value="Genomic_DNA"/>
</dbReference>
<evidence type="ECO:0000259" key="7">
    <source>
        <dbReference type="Pfam" id="PF00884"/>
    </source>
</evidence>
<evidence type="ECO:0000256" key="2">
    <source>
        <dbReference type="ARBA" id="ARBA00008779"/>
    </source>
</evidence>
<dbReference type="CDD" id="cd16144">
    <property type="entry name" value="ARS_like"/>
    <property type="match status" value="1"/>
</dbReference>
<reference evidence="8 9" key="1">
    <citation type="submission" date="2019-04" db="EMBL/GenBank/DDBJ databases">
        <authorList>
            <person name="Van Vliet M D."/>
        </authorList>
    </citation>
    <scope>NUCLEOTIDE SEQUENCE [LARGE SCALE GENOMIC DNA]</scope>
    <source>
        <strain evidence="8 9">F1</strain>
    </source>
</reference>
<protein>
    <submittedName>
        <fullName evidence="8">Arylsulfatase</fullName>
    </submittedName>
</protein>
<evidence type="ECO:0000313" key="8">
    <source>
        <dbReference type="EMBL" id="VGO12536.1"/>
    </source>
</evidence>
<feature type="domain" description="Sulfatase N-terminal" evidence="7">
    <location>
        <begin position="25"/>
        <end position="402"/>
    </location>
</feature>
<dbReference type="Gene3D" id="3.30.1120.10">
    <property type="match status" value="1"/>
</dbReference>
<dbReference type="PANTHER" id="PTHR42693">
    <property type="entry name" value="ARYLSULFATASE FAMILY MEMBER"/>
    <property type="match status" value="1"/>
</dbReference>
<evidence type="ECO:0000256" key="1">
    <source>
        <dbReference type="ARBA" id="ARBA00001913"/>
    </source>
</evidence>
<organism evidence="8 9">
    <name type="scientific">Pontiella desulfatans</name>
    <dbReference type="NCBI Taxonomy" id="2750659"/>
    <lineage>
        <taxon>Bacteria</taxon>
        <taxon>Pseudomonadati</taxon>
        <taxon>Kiritimatiellota</taxon>
        <taxon>Kiritimatiellia</taxon>
        <taxon>Kiritimatiellales</taxon>
        <taxon>Pontiellaceae</taxon>
        <taxon>Pontiella</taxon>
    </lineage>
</organism>
<dbReference type="InterPro" id="IPR017850">
    <property type="entry name" value="Alkaline_phosphatase_core_sf"/>
</dbReference>
<accession>A0A6C2TZC6</accession>
<keyword evidence="5" id="KW-0378">Hydrolase</keyword>
<keyword evidence="9" id="KW-1185">Reference proteome</keyword>
<evidence type="ECO:0000256" key="4">
    <source>
        <dbReference type="ARBA" id="ARBA00022729"/>
    </source>
</evidence>
<keyword evidence="6" id="KW-0106">Calcium</keyword>
<name>A0A6C2TZC6_PONDE</name>
<dbReference type="GO" id="GO:0046872">
    <property type="term" value="F:metal ion binding"/>
    <property type="evidence" value="ECO:0007669"/>
    <property type="project" value="UniProtKB-KW"/>
</dbReference>
<evidence type="ECO:0000256" key="6">
    <source>
        <dbReference type="ARBA" id="ARBA00022837"/>
    </source>
</evidence>
<dbReference type="RefSeq" id="WP_136078191.1">
    <property type="nucleotide sequence ID" value="NZ_CAAHFG010000001.1"/>
</dbReference>
<evidence type="ECO:0000256" key="3">
    <source>
        <dbReference type="ARBA" id="ARBA00022723"/>
    </source>
</evidence>
<gene>
    <name evidence="8" type="primary">atsA_50</name>
    <name evidence="8" type="ORF">PDESU_01089</name>
</gene>
<dbReference type="InterPro" id="IPR000917">
    <property type="entry name" value="Sulfatase_N"/>
</dbReference>
<dbReference type="Gene3D" id="3.40.720.10">
    <property type="entry name" value="Alkaline Phosphatase, subunit A"/>
    <property type="match status" value="1"/>
</dbReference>
<proteinExistence type="inferred from homology"/>